<dbReference type="Pfam" id="PF05916">
    <property type="entry name" value="Sld5"/>
    <property type="match status" value="1"/>
</dbReference>
<evidence type="ECO:0000256" key="5">
    <source>
        <dbReference type="ARBA" id="ARBA00022705"/>
    </source>
</evidence>
<evidence type="ECO:0000256" key="6">
    <source>
        <dbReference type="ARBA" id="ARBA00023242"/>
    </source>
</evidence>
<dbReference type="GO" id="GO:1902975">
    <property type="term" value="P:mitotic DNA replication initiation"/>
    <property type="evidence" value="ECO:0007669"/>
    <property type="project" value="TreeGrafter"/>
</dbReference>
<evidence type="ECO:0000256" key="4">
    <source>
        <dbReference type="ARBA" id="ARBA00015140"/>
    </source>
</evidence>
<keyword evidence="5 7" id="KW-0235">DNA replication</keyword>
<dbReference type="EMBL" id="HE580273">
    <property type="protein sequence ID" value="CCD25914.2"/>
    <property type="molecule type" value="Genomic_DNA"/>
</dbReference>
<evidence type="ECO:0000256" key="7">
    <source>
        <dbReference type="RuleBase" id="RU367161"/>
    </source>
</evidence>
<keyword evidence="6 7" id="KW-0539">Nucleus</keyword>
<evidence type="ECO:0000313" key="11">
    <source>
        <dbReference type="Proteomes" id="UP000000689"/>
    </source>
</evidence>
<dbReference type="OrthoDB" id="10251744at2759"/>
<evidence type="ECO:0000313" key="10">
    <source>
        <dbReference type="EMBL" id="CCD25914.2"/>
    </source>
</evidence>
<dbReference type="SUPFAM" id="SSF160059">
    <property type="entry name" value="PriA/YqbF domain"/>
    <property type="match status" value="1"/>
</dbReference>
<dbReference type="InterPro" id="IPR055221">
    <property type="entry name" value="PSF3_N"/>
</dbReference>
<keyword evidence="11" id="KW-1185">Reference proteome</keyword>
<dbReference type="PANTHER" id="PTHR22768:SF0">
    <property type="entry name" value="DNA REPLICATION COMPLEX GINS PROTEIN PSF3"/>
    <property type="match status" value="1"/>
</dbReference>
<dbReference type="GO" id="GO:0000811">
    <property type="term" value="C:GINS complex"/>
    <property type="evidence" value="ECO:0007669"/>
    <property type="project" value="UniProtKB-UniRule"/>
</dbReference>
<reference evidence="10 11" key="1">
    <citation type="journal article" date="2011" name="Proc. Natl. Acad. Sci. U.S.A.">
        <title>Evolutionary erosion of yeast sex chromosomes by mating-type switching accidents.</title>
        <authorList>
            <person name="Gordon J.L."/>
            <person name="Armisen D."/>
            <person name="Proux-Wera E."/>
            <person name="Oheigeartaigh S.S."/>
            <person name="Byrne K.P."/>
            <person name="Wolfe K.H."/>
        </authorList>
    </citation>
    <scope>NUCLEOTIDE SEQUENCE [LARGE SCALE GENOMIC DNA]</scope>
    <source>
        <strain evidence="11">ATCC 10597 / BCRC 20456 / CBS 421 / NBRC 0211 / NRRL Y-12639</strain>
    </source>
</reference>
<dbReference type="InterPro" id="IPR038437">
    <property type="entry name" value="GINS_Psf3_sf"/>
</dbReference>
<dbReference type="InterPro" id="IPR010492">
    <property type="entry name" value="GINS_Psf3"/>
</dbReference>
<protein>
    <recommendedName>
        <fullName evidence="4 7">DNA replication complex GINS protein PSF3</fullName>
    </recommendedName>
</protein>
<comment type="similarity">
    <text evidence="2 7">Belongs to the GINS3/PSF3 family.</text>
</comment>
<dbReference type="Proteomes" id="UP000000689">
    <property type="component" value="Chromosome 7"/>
</dbReference>
<evidence type="ECO:0000259" key="8">
    <source>
        <dbReference type="Pfam" id="PF05916"/>
    </source>
</evidence>
<organism evidence="10 11">
    <name type="scientific">Naumovozyma dairenensis (strain ATCC 10597 / BCRC 20456 / CBS 421 / NBRC 0211 / NRRL Y-12639)</name>
    <name type="common">Saccharomyces dairenensis</name>
    <dbReference type="NCBI Taxonomy" id="1071378"/>
    <lineage>
        <taxon>Eukaryota</taxon>
        <taxon>Fungi</taxon>
        <taxon>Dikarya</taxon>
        <taxon>Ascomycota</taxon>
        <taxon>Saccharomycotina</taxon>
        <taxon>Saccharomycetes</taxon>
        <taxon>Saccharomycetales</taxon>
        <taxon>Saccharomycetaceae</taxon>
        <taxon>Naumovozyma</taxon>
    </lineage>
</organism>
<dbReference type="CDD" id="cd11713">
    <property type="entry name" value="GINS_A_psf3"/>
    <property type="match status" value="1"/>
</dbReference>
<accession>G0WDQ3</accession>
<dbReference type="HOGENOM" id="CLU_081646_0_1_1"/>
<proteinExistence type="inferred from homology"/>
<dbReference type="RefSeq" id="XP_003671157.2">
    <property type="nucleotide sequence ID" value="XM_003671109.2"/>
</dbReference>
<dbReference type="Gene3D" id="1.20.58.2050">
    <property type="match status" value="1"/>
</dbReference>
<evidence type="ECO:0000256" key="1">
    <source>
        <dbReference type="ARBA" id="ARBA00004123"/>
    </source>
</evidence>
<sequence length="210" mass="23562">MGYYDIDDILADSVEIPCKFQHDIPGLGYLENNPGKPISKNAKLDLPIWLARILAIVGGDANPDTMEDEEPLPFVELLTPDMFSPKVINAIKADPASLDLHAINSYFYSLATKWITLFNDKQLAEVVHNLLLERSQIINKYAGSVPVDLFHSSTDIGSGKKTGHSSHGGNSSMVRVSNSTFLLTLDEFEKKIYKKSHESYKDTKRWMFEK</sequence>
<dbReference type="GO" id="GO:0000727">
    <property type="term" value="P:double-strand break repair via break-induced replication"/>
    <property type="evidence" value="ECO:0007669"/>
    <property type="project" value="EnsemblFungi"/>
</dbReference>
<dbReference type="eggNOG" id="KOG1106">
    <property type="taxonomic scope" value="Eukaryota"/>
</dbReference>
<dbReference type="GO" id="GO:0071162">
    <property type="term" value="C:CMG complex"/>
    <property type="evidence" value="ECO:0007669"/>
    <property type="project" value="EnsemblFungi"/>
</dbReference>
<dbReference type="SUPFAM" id="SSF158573">
    <property type="entry name" value="GINS helical bundle-like"/>
    <property type="match status" value="1"/>
</dbReference>
<evidence type="ECO:0000259" key="9">
    <source>
        <dbReference type="Pfam" id="PF22466"/>
    </source>
</evidence>
<dbReference type="CDD" id="cd21693">
    <property type="entry name" value="GINS_B_Psf3"/>
    <property type="match status" value="1"/>
</dbReference>
<comment type="subcellular location">
    <subcellularLocation>
        <location evidence="1 7">Nucleus</location>
    </subcellularLocation>
</comment>
<dbReference type="OMA" id="IYKEGWR"/>
<dbReference type="KEGG" id="ndi:NDAI_0G01380"/>
<evidence type="ECO:0000256" key="2">
    <source>
        <dbReference type="ARBA" id="ARBA00006343"/>
    </source>
</evidence>
<dbReference type="InterPro" id="IPR036224">
    <property type="entry name" value="GINS_bundle-like_dom_sf"/>
</dbReference>
<feature type="domain" description="DNA replication complex GINS protein PSF3 N-terminal" evidence="9">
    <location>
        <begin position="4"/>
        <end position="56"/>
    </location>
</feature>
<comment type="subunit">
    <text evidence="3">Component of the GINS complex which is a heterotetramer of SLD5, PSF1, PSF2 and PSF3.</text>
</comment>
<evidence type="ECO:0000256" key="3">
    <source>
        <dbReference type="ARBA" id="ARBA00011352"/>
    </source>
</evidence>
<dbReference type="GeneID" id="11497310"/>
<comment type="function">
    <text evidence="7">The GINS complex plays an essential role in the initiation of DNA replication.</text>
</comment>
<feature type="domain" description="GINS subunit" evidence="8">
    <location>
        <begin position="83"/>
        <end position="208"/>
    </location>
</feature>
<dbReference type="STRING" id="1071378.G0WDQ3"/>
<dbReference type="PANTHER" id="PTHR22768">
    <property type="entry name" value="DNA REPLICATION COMPLEX GINS PROTEIN PSF3"/>
    <property type="match status" value="1"/>
</dbReference>
<dbReference type="GO" id="GO:0043596">
    <property type="term" value="C:nuclear replication fork"/>
    <property type="evidence" value="ECO:0007669"/>
    <property type="project" value="EnsemblFungi"/>
</dbReference>
<dbReference type="InterPro" id="IPR021151">
    <property type="entry name" value="GINS_A"/>
</dbReference>
<dbReference type="Pfam" id="PF22466">
    <property type="entry name" value="PSF3_N"/>
    <property type="match status" value="1"/>
</dbReference>
<gene>
    <name evidence="10" type="primary">NDAI0G01380</name>
    <name evidence="10" type="ordered locus">NDAI_0G01380</name>
</gene>
<name>G0WDQ3_NAUDC</name>
<dbReference type="AlphaFoldDB" id="G0WDQ3"/>